<comment type="subcellular location">
    <subcellularLocation>
        <location evidence="1">Virion</location>
    </subcellularLocation>
</comment>
<name>A0A8S5KZJ6_9VIRU</name>
<accession>A0A8S5KZJ6</accession>
<dbReference type="Gene3D" id="3.30.380.10">
    <property type="entry name" value="MS2 Viral Coat Protein"/>
    <property type="match status" value="1"/>
</dbReference>
<dbReference type="Proteomes" id="UP000682681">
    <property type="component" value="Segment"/>
</dbReference>
<evidence type="ECO:0000256" key="3">
    <source>
        <dbReference type="ARBA" id="ARBA00022844"/>
    </source>
</evidence>
<keyword evidence="3" id="KW-0946">Virion</keyword>
<dbReference type="GO" id="GO:0019028">
    <property type="term" value="C:viral capsid"/>
    <property type="evidence" value="ECO:0007669"/>
    <property type="project" value="UniProtKB-KW"/>
</dbReference>
<dbReference type="EMBL" id="BK013610">
    <property type="protein sequence ID" value="DAD50728.1"/>
    <property type="molecule type" value="Genomic_RNA"/>
</dbReference>
<dbReference type="GeneID" id="80399091"/>
<keyword evidence="5" id="KW-1185">Reference proteome</keyword>
<evidence type="ECO:0000313" key="5">
    <source>
        <dbReference type="Proteomes" id="UP000682681"/>
    </source>
</evidence>
<proteinExistence type="predicted"/>
<dbReference type="RefSeq" id="YP_010769932.1">
    <property type="nucleotide sequence ID" value="NC_074113.1"/>
</dbReference>
<reference evidence="4" key="1">
    <citation type="submission" date="2020-09" db="EMBL/GenBank/DDBJ databases">
        <title>Leviviricetes taxonomy.</title>
        <authorList>
            <person name="Stockdale S.R."/>
            <person name="Callanan J."/>
            <person name="Adriaenssens E.M."/>
            <person name="Kuhn J.H."/>
            <person name="Rumnieks J."/>
            <person name="Shkoporov A."/>
            <person name="Draper L.A."/>
            <person name="Ross P."/>
            <person name="Hill C."/>
        </authorList>
    </citation>
    <scope>NUCLEOTIDE SEQUENCE</scope>
</reference>
<sequence length="152" mass="16208">MSAQANIVAFDGAPVPVSHTLVPVRAAVDPKTGEIQAVWREALATVPVYAQIRFTTSLKRLANGIYRVARITEVPVMESVSGQNAAGYTAVPKVAYTNTEQHVGYFSERSTIAERRLVRQLALNIGGNVTISVAPVTTGFAPEVVDQLVSAS</sequence>
<organism evidence="4 5">
    <name type="scientific">ssRNA phage SRR6960803_5</name>
    <dbReference type="NCBI Taxonomy" id="2786621"/>
    <lineage>
        <taxon>Viruses</taxon>
        <taxon>Riboviria</taxon>
        <taxon>Orthornavirae</taxon>
        <taxon>Lenarviricota</taxon>
        <taxon>Leviviricetes</taxon>
        <taxon>Norzivirales</taxon>
        <taxon>Fiersviridae</taxon>
        <taxon>Teciucevirus</taxon>
        <taxon>Teciucevirus pelohabitans</taxon>
    </lineage>
</organism>
<gene>
    <name evidence="4" type="primary">SRR6960803_5_2</name>
</gene>
<keyword evidence="2 4" id="KW-0167">Capsid protein</keyword>
<dbReference type="KEGG" id="vg:80399091"/>
<evidence type="ECO:0000256" key="2">
    <source>
        <dbReference type="ARBA" id="ARBA00022561"/>
    </source>
</evidence>
<protein>
    <submittedName>
        <fullName evidence="4">Coat protein</fullName>
    </submittedName>
</protein>
<dbReference type="InterPro" id="IPR015954">
    <property type="entry name" value="Phage_RNA-type_capsid"/>
</dbReference>
<evidence type="ECO:0000256" key="1">
    <source>
        <dbReference type="ARBA" id="ARBA00004328"/>
    </source>
</evidence>
<evidence type="ECO:0000313" key="4">
    <source>
        <dbReference type="EMBL" id="DAD50728.1"/>
    </source>
</evidence>